<dbReference type="Proteomes" id="UP001082703">
    <property type="component" value="Unassembled WGS sequence"/>
</dbReference>
<keyword evidence="2" id="KW-0472">Membrane</keyword>
<keyword evidence="4" id="KW-1185">Reference proteome</keyword>
<evidence type="ECO:0008006" key="5">
    <source>
        <dbReference type="Google" id="ProtNLM"/>
    </source>
</evidence>
<proteinExistence type="predicted"/>
<sequence length="438" mass="48891">MDISQALKQSQAAQPTNENGNPRQPQTDPPKSAENQNYTYSASAAVAAPHTPMTLRMKIILASILLAAVLVAVFFYVGGQMSSPERVAQNYFEALKVNDWDKAYSYLNITESDFINKGNFVKMQKESGTNPGIVNYSISSKKDYTSDESNENSALTKNIEMQYTTKTSPEPQTTDIKLIKQPEKMWLFFDKWKVSSTGYIEPEVTITVPYGTTAYLNNTKISDKYKDNSSSSNGTADSSEKQSVTYKLKNIFIGKYDLKVTSPYIEDFMDQMDLNEYSSFTVSNLTLKKDILDAVSKKPEQIIKDIYAAALAGKDFDSVADYFVTDEDARINLKNEYSNLQRIIAKGTDGGIKSITFSDFDPQVTNSQADSDMSIKVDTKLDYSYTACYPSYGGTQQSYDGKDASDLAFTFQLSGDKWLVSSADGFTLPYYKTNDSIY</sequence>
<reference evidence="3 4" key="1">
    <citation type="submission" date="2022-11" db="EMBL/GenBank/DDBJ databases">
        <authorList>
            <person name="Caiyu Z."/>
        </authorList>
    </citation>
    <scope>NUCLEOTIDE SEQUENCE [LARGE SCALE GENOMIC DNA]</scope>
    <source>
        <strain evidence="3 4">YR-4</strain>
    </source>
</reference>
<evidence type="ECO:0000313" key="4">
    <source>
        <dbReference type="Proteomes" id="UP001082703"/>
    </source>
</evidence>
<dbReference type="RefSeq" id="WP_268056696.1">
    <property type="nucleotide sequence ID" value="NZ_JAPOHA010000001.1"/>
</dbReference>
<protein>
    <recommendedName>
        <fullName evidence="5">NTF2-like N-terminal transpeptidase domain-containing protein</fullName>
    </recommendedName>
</protein>
<name>A0ABT4BP72_9FIRM</name>
<keyword evidence="2" id="KW-1133">Transmembrane helix</keyword>
<feature type="transmembrane region" description="Helical" evidence="2">
    <location>
        <begin position="59"/>
        <end position="77"/>
    </location>
</feature>
<evidence type="ECO:0000256" key="1">
    <source>
        <dbReference type="SAM" id="MobiDB-lite"/>
    </source>
</evidence>
<organism evidence="3 4">
    <name type="scientific">Caproiciproducens galactitolivorans</name>
    <dbReference type="NCBI Taxonomy" id="642589"/>
    <lineage>
        <taxon>Bacteria</taxon>
        <taxon>Bacillati</taxon>
        <taxon>Bacillota</taxon>
        <taxon>Clostridia</taxon>
        <taxon>Eubacteriales</taxon>
        <taxon>Acutalibacteraceae</taxon>
        <taxon>Caproiciproducens</taxon>
    </lineage>
</organism>
<evidence type="ECO:0000256" key="2">
    <source>
        <dbReference type="SAM" id="Phobius"/>
    </source>
</evidence>
<gene>
    <name evidence="3" type="ORF">OUY18_00230</name>
</gene>
<feature type="region of interest" description="Disordered" evidence="1">
    <location>
        <begin position="1"/>
        <end position="35"/>
    </location>
</feature>
<feature type="compositionally biased region" description="Polar residues" evidence="1">
    <location>
        <begin position="1"/>
        <end position="26"/>
    </location>
</feature>
<evidence type="ECO:0000313" key="3">
    <source>
        <dbReference type="EMBL" id="MCY1712684.1"/>
    </source>
</evidence>
<accession>A0ABT4BP72</accession>
<comment type="caution">
    <text evidence="3">The sequence shown here is derived from an EMBL/GenBank/DDBJ whole genome shotgun (WGS) entry which is preliminary data.</text>
</comment>
<keyword evidence="2" id="KW-0812">Transmembrane</keyword>
<dbReference type="EMBL" id="JAPOHA010000001">
    <property type="protein sequence ID" value="MCY1712684.1"/>
    <property type="molecule type" value="Genomic_DNA"/>
</dbReference>
<dbReference type="Gene3D" id="3.10.450.50">
    <property type="match status" value="1"/>
</dbReference>